<dbReference type="InterPro" id="IPR007667">
    <property type="entry name" value="Hypoxia_induced_domain"/>
</dbReference>
<keyword evidence="3 5" id="KW-1133">Transmembrane helix</keyword>
<dbReference type="PANTHER" id="PTHR12297:SF18">
    <property type="entry name" value="HIG1 DOMAIN FAMILY MEMBER 2A"/>
    <property type="match status" value="1"/>
</dbReference>
<dbReference type="AlphaFoldDB" id="A0A9P0FG37"/>
<gene>
    <name evidence="7" type="ORF">MELIAE_LOCUS6638</name>
</gene>
<sequence length="107" mass="12097">MAKELTEEEMDQFDWLTLQRDMDTVMPTETQSQKFLRKFKENPFVPLGCLATSMALGYGLYTFKTGQRKMSQYMMRTRIAAQGLTVLALVMGIGMGAQTQTAKNNKG</sequence>
<dbReference type="Pfam" id="PF04588">
    <property type="entry name" value="HIG_1_N"/>
    <property type="match status" value="1"/>
</dbReference>
<evidence type="ECO:0000313" key="7">
    <source>
        <dbReference type="EMBL" id="CAH0555225.1"/>
    </source>
</evidence>
<protein>
    <recommendedName>
        <fullName evidence="6">HIG1 domain-containing protein</fullName>
    </recommendedName>
</protein>
<dbReference type="InterPro" id="IPR050355">
    <property type="entry name" value="RCF1"/>
</dbReference>
<organism evidence="7 8">
    <name type="scientific">Brassicogethes aeneus</name>
    <name type="common">Rape pollen beetle</name>
    <name type="synonym">Meligethes aeneus</name>
    <dbReference type="NCBI Taxonomy" id="1431903"/>
    <lineage>
        <taxon>Eukaryota</taxon>
        <taxon>Metazoa</taxon>
        <taxon>Ecdysozoa</taxon>
        <taxon>Arthropoda</taxon>
        <taxon>Hexapoda</taxon>
        <taxon>Insecta</taxon>
        <taxon>Pterygota</taxon>
        <taxon>Neoptera</taxon>
        <taxon>Endopterygota</taxon>
        <taxon>Coleoptera</taxon>
        <taxon>Polyphaga</taxon>
        <taxon>Cucujiformia</taxon>
        <taxon>Nitidulidae</taxon>
        <taxon>Meligethinae</taxon>
        <taxon>Brassicogethes</taxon>
    </lineage>
</organism>
<comment type="subcellular location">
    <subcellularLocation>
        <location evidence="1">Mitochondrion membrane</location>
    </subcellularLocation>
</comment>
<dbReference type="Gene3D" id="6.10.140.1320">
    <property type="match status" value="1"/>
</dbReference>
<evidence type="ECO:0000256" key="3">
    <source>
        <dbReference type="ARBA" id="ARBA00022989"/>
    </source>
</evidence>
<feature type="transmembrane region" description="Helical" evidence="5">
    <location>
        <begin position="44"/>
        <end position="63"/>
    </location>
</feature>
<evidence type="ECO:0000256" key="2">
    <source>
        <dbReference type="ARBA" id="ARBA00022692"/>
    </source>
</evidence>
<evidence type="ECO:0000313" key="8">
    <source>
        <dbReference type="Proteomes" id="UP001154078"/>
    </source>
</evidence>
<keyword evidence="8" id="KW-1185">Reference proteome</keyword>
<dbReference type="PANTHER" id="PTHR12297">
    <property type="entry name" value="HYPOXIA-INDUCBILE GENE 1 HIG1 -RELATED"/>
    <property type="match status" value="1"/>
</dbReference>
<dbReference type="Proteomes" id="UP001154078">
    <property type="component" value="Chromosome 4"/>
</dbReference>
<reference evidence="7" key="1">
    <citation type="submission" date="2021-12" db="EMBL/GenBank/DDBJ databases">
        <authorList>
            <person name="King R."/>
        </authorList>
    </citation>
    <scope>NUCLEOTIDE SEQUENCE</scope>
</reference>
<feature type="domain" description="HIG1" evidence="6">
    <location>
        <begin position="16"/>
        <end position="107"/>
    </location>
</feature>
<proteinExistence type="predicted"/>
<evidence type="ECO:0000259" key="6">
    <source>
        <dbReference type="PROSITE" id="PS51503"/>
    </source>
</evidence>
<evidence type="ECO:0000256" key="4">
    <source>
        <dbReference type="ARBA" id="ARBA00023136"/>
    </source>
</evidence>
<feature type="transmembrane region" description="Helical" evidence="5">
    <location>
        <begin position="79"/>
        <end position="97"/>
    </location>
</feature>
<dbReference type="OrthoDB" id="6604018at2759"/>
<evidence type="ECO:0000256" key="1">
    <source>
        <dbReference type="ARBA" id="ARBA00004325"/>
    </source>
</evidence>
<dbReference type="EMBL" id="OV121135">
    <property type="protein sequence ID" value="CAH0555225.1"/>
    <property type="molecule type" value="Genomic_DNA"/>
</dbReference>
<keyword evidence="2 5" id="KW-0812">Transmembrane</keyword>
<name>A0A9P0FG37_BRAAE</name>
<dbReference type="PROSITE" id="PS51503">
    <property type="entry name" value="HIG1"/>
    <property type="match status" value="1"/>
</dbReference>
<accession>A0A9P0FG37</accession>
<dbReference type="GO" id="GO:0097250">
    <property type="term" value="P:mitochondrial respirasome assembly"/>
    <property type="evidence" value="ECO:0007669"/>
    <property type="project" value="TreeGrafter"/>
</dbReference>
<dbReference type="GO" id="GO:0031966">
    <property type="term" value="C:mitochondrial membrane"/>
    <property type="evidence" value="ECO:0007669"/>
    <property type="project" value="UniProtKB-SubCell"/>
</dbReference>
<evidence type="ECO:0000256" key="5">
    <source>
        <dbReference type="SAM" id="Phobius"/>
    </source>
</evidence>
<keyword evidence="4 5" id="KW-0472">Membrane</keyword>